<reference evidence="1 2" key="1">
    <citation type="journal article" date="2013" name="Genome Biol.">
        <title>Draft genome of the mountain pine beetle, Dendroctonus ponderosae Hopkins, a major forest pest.</title>
        <authorList>
            <person name="Keeling C.I."/>
            <person name="Yuen M.M."/>
            <person name="Liao N.Y."/>
            <person name="Docking T.R."/>
            <person name="Chan S.K."/>
            <person name="Taylor G.A."/>
            <person name="Palmquist D.L."/>
            <person name="Jackman S.D."/>
            <person name="Nguyen A."/>
            <person name="Li M."/>
            <person name="Henderson H."/>
            <person name="Janes J.K."/>
            <person name="Zhao Y."/>
            <person name="Pandoh P."/>
            <person name="Moore R."/>
            <person name="Sperling F.A."/>
            <person name="Huber D.P."/>
            <person name="Birol I."/>
            <person name="Jones S.J."/>
            <person name="Bohlmann J."/>
        </authorList>
    </citation>
    <scope>NUCLEOTIDE SEQUENCE</scope>
</reference>
<sequence>ANKTHEELQQLLLYCKRNRGSVTAIATRLGTLLPDAATPQWLLLTNKTLLPQPDVVAFPKPPKAPDGSLMYERVPNKPDADKIPVNNMSPSLKRRAYEEMNGIDSNAAKCTDLVENPKNKQSIDGFSGSCLNAPPAKRMSKEPMPISRHPVASSALPGTGPLAGNTALSSNADQYQMMMAAAVQAHTPAGLSGPMPRQVAQVNGKPKIAQMTRSGSGRKQVISWMDAPDDLYFKATEHS</sequence>
<feature type="non-terminal residue" evidence="1">
    <location>
        <position position="239"/>
    </location>
</feature>
<dbReference type="STRING" id="77166.U4UC87"/>
<dbReference type="EMBL" id="KB632194">
    <property type="protein sequence ID" value="ERL89913.1"/>
    <property type="molecule type" value="Genomic_DNA"/>
</dbReference>
<name>U4UC87_DENPD</name>
<accession>U4UC87</accession>
<protein>
    <submittedName>
        <fullName evidence="1">Uncharacterized protein</fullName>
    </submittedName>
</protein>
<gene>
    <name evidence="1" type="ORF">D910_07272</name>
</gene>
<feature type="non-terminal residue" evidence="1">
    <location>
        <position position="1"/>
    </location>
</feature>
<organism evidence="1 2">
    <name type="scientific">Dendroctonus ponderosae</name>
    <name type="common">Mountain pine beetle</name>
    <dbReference type="NCBI Taxonomy" id="77166"/>
    <lineage>
        <taxon>Eukaryota</taxon>
        <taxon>Metazoa</taxon>
        <taxon>Ecdysozoa</taxon>
        <taxon>Arthropoda</taxon>
        <taxon>Hexapoda</taxon>
        <taxon>Insecta</taxon>
        <taxon>Pterygota</taxon>
        <taxon>Neoptera</taxon>
        <taxon>Endopterygota</taxon>
        <taxon>Coleoptera</taxon>
        <taxon>Polyphaga</taxon>
        <taxon>Cucujiformia</taxon>
        <taxon>Curculionidae</taxon>
        <taxon>Scolytinae</taxon>
        <taxon>Dendroctonus</taxon>
    </lineage>
</organism>
<dbReference type="Proteomes" id="UP000030742">
    <property type="component" value="Unassembled WGS sequence"/>
</dbReference>
<proteinExistence type="predicted"/>
<evidence type="ECO:0000313" key="1">
    <source>
        <dbReference type="EMBL" id="ERL89913.1"/>
    </source>
</evidence>
<dbReference type="AlphaFoldDB" id="U4UC87"/>
<dbReference type="OrthoDB" id="2193595at2759"/>
<evidence type="ECO:0000313" key="2">
    <source>
        <dbReference type="Proteomes" id="UP000030742"/>
    </source>
</evidence>